<proteinExistence type="inferred from homology"/>
<accession>A0A814BH43</accession>
<feature type="domain" description="KxDL" evidence="3">
    <location>
        <begin position="36"/>
        <end position="118"/>
    </location>
</feature>
<dbReference type="Proteomes" id="UP000663836">
    <property type="component" value="Unassembled WGS sequence"/>
</dbReference>
<dbReference type="AlphaFoldDB" id="A0A814BH43"/>
<dbReference type="Pfam" id="PF10241">
    <property type="entry name" value="KxDL"/>
    <property type="match status" value="1"/>
</dbReference>
<sequence>MNTSIDSSLSSSSSSTTTTTSSSTTPASSFVNLFLNEINNQDSHGLLNVQSSLLEQLDKTNEKLDGINKLSAKRYLDATRDFSSHTQMLTTMKSDLDLIFKRIKLLKIRLNKKYPAAYTSVIRMTATQNDGLDDEEDDEINDLTTSTKKPFANPSLVKSKTIDCSQFSASMHESYSLAELATNNNNNNNNNNSEQTANSFGAVRRFVLDKSSGGQHFSTLLKNARDEFKKMNDGFLGGQNQKPSRDDEQ</sequence>
<evidence type="ECO:0000313" key="5">
    <source>
        <dbReference type="EMBL" id="CAF3765657.1"/>
    </source>
</evidence>
<evidence type="ECO:0000256" key="2">
    <source>
        <dbReference type="SAM" id="MobiDB-lite"/>
    </source>
</evidence>
<dbReference type="EMBL" id="CAJNOT010000288">
    <property type="protein sequence ID" value="CAF0927807.1"/>
    <property type="molecule type" value="Genomic_DNA"/>
</dbReference>
<dbReference type="InterPro" id="IPR039843">
    <property type="entry name" value="KXD1-like"/>
</dbReference>
<feature type="region of interest" description="Disordered" evidence="2">
    <location>
        <begin position="1"/>
        <end position="26"/>
    </location>
</feature>
<name>A0A814BH43_9BILA</name>
<organism evidence="4 6">
    <name type="scientific">Rotaria sordida</name>
    <dbReference type="NCBI Taxonomy" id="392033"/>
    <lineage>
        <taxon>Eukaryota</taxon>
        <taxon>Metazoa</taxon>
        <taxon>Spiralia</taxon>
        <taxon>Gnathifera</taxon>
        <taxon>Rotifera</taxon>
        <taxon>Eurotatoria</taxon>
        <taxon>Bdelloidea</taxon>
        <taxon>Philodinida</taxon>
        <taxon>Philodinidae</taxon>
        <taxon>Rotaria</taxon>
    </lineage>
</organism>
<evidence type="ECO:0000313" key="4">
    <source>
        <dbReference type="EMBL" id="CAF0927807.1"/>
    </source>
</evidence>
<dbReference type="PANTHER" id="PTHR13511">
    <property type="entry name" value="KXDL MOTIF-CONTAINING PROTEIN 1"/>
    <property type="match status" value="1"/>
</dbReference>
<dbReference type="GO" id="GO:0099078">
    <property type="term" value="C:BORC complex"/>
    <property type="evidence" value="ECO:0007669"/>
    <property type="project" value="TreeGrafter"/>
</dbReference>
<reference evidence="4" key="1">
    <citation type="submission" date="2021-02" db="EMBL/GenBank/DDBJ databases">
        <authorList>
            <person name="Nowell W R."/>
        </authorList>
    </citation>
    <scope>NUCLEOTIDE SEQUENCE</scope>
</reference>
<evidence type="ECO:0000256" key="1">
    <source>
        <dbReference type="ARBA" id="ARBA00005913"/>
    </source>
</evidence>
<protein>
    <recommendedName>
        <fullName evidence="3">KxDL domain-containing protein</fullName>
    </recommendedName>
</protein>
<dbReference type="GO" id="GO:0032418">
    <property type="term" value="P:lysosome localization"/>
    <property type="evidence" value="ECO:0007669"/>
    <property type="project" value="TreeGrafter"/>
</dbReference>
<gene>
    <name evidence="5" type="ORF">JBS370_LOCUS13383</name>
    <name evidence="4" type="ORF">ZHD862_LOCUS8761</name>
</gene>
<evidence type="ECO:0000313" key="6">
    <source>
        <dbReference type="Proteomes" id="UP000663864"/>
    </source>
</evidence>
<dbReference type="PANTHER" id="PTHR13511:SF0">
    <property type="entry name" value="KXDL MOTIF-CONTAINING PROTEIN 1"/>
    <property type="match status" value="1"/>
</dbReference>
<dbReference type="InterPro" id="IPR019371">
    <property type="entry name" value="KxDL_dom"/>
</dbReference>
<dbReference type="EMBL" id="CAJOBD010001143">
    <property type="protein sequence ID" value="CAF3765657.1"/>
    <property type="molecule type" value="Genomic_DNA"/>
</dbReference>
<dbReference type="Proteomes" id="UP000663864">
    <property type="component" value="Unassembled WGS sequence"/>
</dbReference>
<comment type="caution">
    <text evidence="4">The sequence shown here is derived from an EMBL/GenBank/DDBJ whole genome shotgun (WGS) entry which is preliminary data.</text>
</comment>
<evidence type="ECO:0000259" key="3">
    <source>
        <dbReference type="Pfam" id="PF10241"/>
    </source>
</evidence>
<comment type="similarity">
    <text evidence="1">Belongs to the KXD1 family.</text>
</comment>